<reference evidence="2 3" key="1">
    <citation type="submission" date="2022-05" db="EMBL/GenBank/DDBJ databases">
        <authorList>
            <consortium name="Genoscope - CEA"/>
            <person name="William W."/>
        </authorList>
    </citation>
    <scope>NUCLEOTIDE SEQUENCE [LARGE SCALE GENOMIC DNA]</scope>
</reference>
<keyword evidence="3" id="KW-1185">Reference proteome</keyword>
<evidence type="ECO:0000256" key="1">
    <source>
        <dbReference type="SAM" id="SignalP"/>
    </source>
</evidence>
<organism evidence="2 3">
    <name type="scientific">Porites lobata</name>
    <dbReference type="NCBI Taxonomy" id="104759"/>
    <lineage>
        <taxon>Eukaryota</taxon>
        <taxon>Metazoa</taxon>
        <taxon>Cnidaria</taxon>
        <taxon>Anthozoa</taxon>
        <taxon>Hexacorallia</taxon>
        <taxon>Scleractinia</taxon>
        <taxon>Fungiina</taxon>
        <taxon>Poritidae</taxon>
        <taxon>Porites</taxon>
    </lineage>
</organism>
<dbReference type="EMBL" id="CALNXK010000098">
    <property type="protein sequence ID" value="CAH3154469.1"/>
    <property type="molecule type" value="Genomic_DNA"/>
</dbReference>
<dbReference type="Proteomes" id="UP001159405">
    <property type="component" value="Unassembled WGS sequence"/>
</dbReference>
<name>A0ABN8Q102_9CNID</name>
<sequence length="289" mass="33217">MSSNLLAFRAIFPIFVVLLCEDVKGYTDEYLKLENCSKSGIKGCYKRNDSLALCFEIRPGFLQLTDKKNNILVAYRKLPTQGFHAQVLDDHLLWHHSAAEPLFIRPGKTTKTTTDGKNHVLRDLTPDAEEISPALYQKVMGKLLGKKEMELLERASHALHDTAKNYNITKLFHVFSMSFLADQDRNTLARDLITADSNRHRCKKHDDNEKRGSCKDMRRDPYNDDCLGMCGPKCRCWSIICDNCCFHKGCYEHDRCCRHRHLSGYCLLPFFHSFSCKRFGGYPACLKAH</sequence>
<feature type="chain" id="PRO_5047397329" evidence="1">
    <location>
        <begin position="26"/>
        <end position="289"/>
    </location>
</feature>
<proteinExistence type="predicted"/>
<evidence type="ECO:0000313" key="2">
    <source>
        <dbReference type="EMBL" id="CAH3154469.1"/>
    </source>
</evidence>
<feature type="signal peptide" evidence="1">
    <location>
        <begin position="1"/>
        <end position="25"/>
    </location>
</feature>
<accession>A0ABN8Q102</accession>
<keyword evidence="1" id="KW-0732">Signal</keyword>
<protein>
    <submittedName>
        <fullName evidence="2">Uncharacterized protein</fullName>
    </submittedName>
</protein>
<evidence type="ECO:0000313" key="3">
    <source>
        <dbReference type="Proteomes" id="UP001159405"/>
    </source>
</evidence>
<gene>
    <name evidence="2" type="ORF">PLOB_00050036</name>
</gene>
<comment type="caution">
    <text evidence="2">The sequence shown here is derived from an EMBL/GenBank/DDBJ whole genome shotgun (WGS) entry which is preliminary data.</text>
</comment>